<name>A0AAD7AYB1_9AGAR</name>
<keyword evidence="3" id="KW-1185">Reference proteome</keyword>
<dbReference type="Proteomes" id="UP001221142">
    <property type="component" value="Unassembled WGS sequence"/>
</dbReference>
<organism evidence="2 3">
    <name type="scientific">Roridomyces roridus</name>
    <dbReference type="NCBI Taxonomy" id="1738132"/>
    <lineage>
        <taxon>Eukaryota</taxon>
        <taxon>Fungi</taxon>
        <taxon>Dikarya</taxon>
        <taxon>Basidiomycota</taxon>
        <taxon>Agaricomycotina</taxon>
        <taxon>Agaricomycetes</taxon>
        <taxon>Agaricomycetidae</taxon>
        <taxon>Agaricales</taxon>
        <taxon>Marasmiineae</taxon>
        <taxon>Mycenaceae</taxon>
        <taxon>Roridomyces</taxon>
    </lineage>
</organism>
<protein>
    <recommendedName>
        <fullName evidence="1">F-box domain-containing protein</fullName>
    </recommendedName>
</protein>
<proteinExistence type="predicted"/>
<dbReference type="Pfam" id="PF12937">
    <property type="entry name" value="F-box-like"/>
    <property type="match status" value="1"/>
</dbReference>
<reference evidence="2" key="1">
    <citation type="submission" date="2023-03" db="EMBL/GenBank/DDBJ databases">
        <title>Massive genome expansion in bonnet fungi (Mycena s.s.) driven by repeated elements and novel gene families across ecological guilds.</title>
        <authorList>
            <consortium name="Lawrence Berkeley National Laboratory"/>
            <person name="Harder C.B."/>
            <person name="Miyauchi S."/>
            <person name="Viragh M."/>
            <person name="Kuo A."/>
            <person name="Thoen E."/>
            <person name="Andreopoulos B."/>
            <person name="Lu D."/>
            <person name="Skrede I."/>
            <person name="Drula E."/>
            <person name="Henrissat B."/>
            <person name="Morin E."/>
            <person name="Kohler A."/>
            <person name="Barry K."/>
            <person name="LaButti K."/>
            <person name="Morin E."/>
            <person name="Salamov A."/>
            <person name="Lipzen A."/>
            <person name="Mereny Z."/>
            <person name="Hegedus B."/>
            <person name="Baldrian P."/>
            <person name="Stursova M."/>
            <person name="Weitz H."/>
            <person name="Taylor A."/>
            <person name="Grigoriev I.V."/>
            <person name="Nagy L.G."/>
            <person name="Martin F."/>
            <person name="Kauserud H."/>
        </authorList>
    </citation>
    <scope>NUCLEOTIDE SEQUENCE</scope>
    <source>
        <strain evidence="2">9284</strain>
    </source>
</reference>
<dbReference type="InterPro" id="IPR032675">
    <property type="entry name" value="LRR_dom_sf"/>
</dbReference>
<dbReference type="Gene3D" id="3.80.10.10">
    <property type="entry name" value="Ribonuclease Inhibitor"/>
    <property type="match status" value="1"/>
</dbReference>
<dbReference type="SUPFAM" id="SSF52047">
    <property type="entry name" value="RNI-like"/>
    <property type="match status" value="1"/>
</dbReference>
<comment type="caution">
    <text evidence="2">The sequence shown here is derived from an EMBL/GenBank/DDBJ whole genome shotgun (WGS) entry which is preliminary data.</text>
</comment>
<accession>A0AAD7AYB1</accession>
<dbReference type="AlphaFoldDB" id="A0AAD7AYB1"/>
<dbReference type="EMBL" id="JARKIF010000113">
    <property type="protein sequence ID" value="KAJ7604208.1"/>
    <property type="molecule type" value="Genomic_DNA"/>
</dbReference>
<sequence length="378" mass="42690">MEEIGTQAIRLRQAARARIAEIDAQLHLLQMERAVHQKQLDDYTYPVLSLPNEITSEIFIQCLPSYPACPPLKGPLSPTSLTHVCRQWRDIALATPQLWRAITFEAPGEDRTAWTWLERSGSCPLSINVSYQRYTGSLVDTALAAILLHRKQWEYAVLTIQGQQVALLQGPMPLLCELTLHAPDSFTESSRRPSANACDFPRLRTLSLSCFDDLGNWLPWSQLTSLTLMHTYSPTYLSTLRGAVNLVHLKLIYCVQDSHRQCPDVNLPRLETLIMVDPDGDFHQGLSVFTLPSLRSLQVPATFLNSDRIETFASLVSRSGCTELRKVLITGEFRLRISKRVFRRRFPAITFVFNSGYNWAKRRPGDEEDSGGSGSESE</sequence>
<dbReference type="InterPro" id="IPR001810">
    <property type="entry name" value="F-box_dom"/>
</dbReference>
<dbReference type="Gene3D" id="1.20.1280.50">
    <property type="match status" value="1"/>
</dbReference>
<evidence type="ECO:0000259" key="1">
    <source>
        <dbReference type="Pfam" id="PF12937"/>
    </source>
</evidence>
<evidence type="ECO:0000313" key="2">
    <source>
        <dbReference type="EMBL" id="KAJ7604208.1"/>
    </source>
</evidence>
<gene>
    <name evidence="2" type="ORF">FB45DRAFT_1070672</name>
</gene>
<feature type="domain" description="F-box" evidence="1">
    <location>
        <begin position="48"/>
        <end position="104"/>
    </location>
</feature>
<evidence type="ECO:0000313" key="3">
    <source>
        <dbReference type="Proteomes" id="UP001221142"/>
    </source>
</evidence>